<dbReference type="PANTHER" id="PTHR42693">
    <property type="entry name" value="ARYLSULFATASE FAMILY MEMBER"/>
    <property type="match status" value="1"/>
</dbReference>
<accession>A0A517TZT2</accession>
<keyword evidence="7" id="KW-1185">Reference proteome</keyword>
<dbReference type="GO" id="GO:0046872">
    <property type="term" value="F:metal ion binding"/>
    <property type="evidence" value="ECO:0007669"/>
    <property type="project" value="UniProtKB-KW"/>
</dbReference>
<feature type="domain" description="Sulfatase N-terminal" evidence="5">
    <location>
        <begin position="44"/>
        <end position="160"/>
    </location>
</feature>
<dbReference type="InterPro" id="IPR000917">
    <property type="entry name" value="Sulfatase_N"/>
</dbReference>
<dbReference type="Proteomes" id="UP000317909">
    <property type="component" value="Chromosome"/>
</dbReference>
<keyword evidence="2" id="KW-0479">Metal-binding</keyword>
<reference evidence="6 7" key="1">
    <citation type="submission" date="2019-02" db="EMBL/GenBank/DDBJ databases">
        <title>Deep-cultivation of Planctomycetes and their phenomic and genomic characterization uncovers novel biology.</title>
        <authorList>
            <person name="Wiegand S."/>
            <person name="Jogler M."/>
            <person name="Boedeker C."/>
            <person name="Pinto D."/>
            <person name="Vollmers J."/>
            <person name="Rivas-Marin E."/>
            <person name="Kohn T."/>
            <person name="Peeters S.H."/>
            <person name="Heuer A."/>
            <person name="Rast P."/>
            <person name="Oberbeckmann S."/>
            <person name="Bunk B."/>
            <person name="Jeske O."/>
            <person name="Meyerdierks A."/>
            <person name="Storesund J.E."/>
            <person name="Kallscheuer N."/>
            <person name="Luecker S."/>
            <person name="Lage O.M."/>
            <person name="Pohl T."/>
            <person name="Merkel B.J."/>
            <person name="Hornburger P."/>
            <person name="Mueller R.-W."/>
            <person name="Bruemmer F."/>
            <person name="Labrenz M."/>
            <person name="Spormann A.M."/>
            <person name="Op den Camp H."/>
            <person name="Overmann J."/>
            <person name="Amann R."/>
            <person name="Jetten M.S.M."/>
            <person name="Mascher T."/>
            <person name="Medema M.H."/>
            <person name="Devos D.P."/>
            <person name="Kaster A.-K."/>
            <person name="Ovreas L."/>
            <person name="Rohde M."/>
            <person name="Galperin M.Y."/>
            <person name="Jogler C."/>
        </authorList>
    </citation>
    <scope>NUCLEOTIDE SEQUENCE [LARGE SCALE GENOMIC DNA]</scope>
    <source>
        <strain evidence="6 7">I41</strain>
    </source>
</reference>
<evidence type="ECO:0000313" key="7">
    <source>
        <dbReference type="Proteomes" id="UP000317909"/>
    </source>
</evidence>
<keyword evidence="3 6" id="KW-0378">Hydrolase</keyword>
<organism evidence="6 7">
    <name type="scientific">Lacipirellula limnantheis</name>
    <dbReference type="NCBI Taxonomy" id="2528024"/>
    <lineage>
        <taxon>Bacteria</taxon>
        <taxon>Pseudomonadati</taxon>
        <taxon>Planctomycetota</taxon>
        <taxon>Planctomycetia</taxon>
        <taxon>Pirellulales</taxon>
        <taxon>Lacipirellulaceae</taxon>
        <taxon>Lacipirellula</taxon>
    </lineage>
</organism>
<dbReference type="PANTHER" id="PTHR42693:SF33">
    <property type="entry name" value="ARYLSULFATASE"/>
    <property type="match status" value="1"/>
</dbReference>
<evidence type="ECO:0000259" key="5">
    <source>
        <dbReference type="Pfam" id="PF00884"/>
    </source>
</evidence>
<dbReference type="AlphaFoldDB" id="A0A517TZT2"/>
<dbReference type="PROSITE" id="PS00149">
    <property type="entry name" value="SULFATASE_2"/>
    <property type="match status" value="1"/>
</dbReference>
<evidence type="ECO:0000256" key="2">
    <source>
        <dbReference type="ARBA" id="ARBA00022723"/>
    </source>
</evidence>
<dbReference type="EC" id="3.1.6.1" evidence="6"/>
<dbReference type="InterPro" id="IPR017850">
    <property type="entry name" value="Alkaline_phosphatase_core_sf"/>
</dbReference>
<dbReference type="InterPro" id="IPR024607">
    <property type="entry name" value="Sulfatase_CS"/>
</dbReference>
<keyword evidence="4" id="KW-0106">Calcium</keyword>
<protein>
    <submittedName>
        <fullName evidence="6">Arylsulfatase</fullName>
        <ecNumber evidence="6">3.1.6.1</ecNumber>
    </submittedName>
</protein>
<proteinExistence type="inferred from homology"/>
<gene>
    <name evidence="6" type="primary">atsA_19</name>
    <name evidence="6" type="ORF">I41_30810</name>
</gene>
<dbReference type="Gene3D" id="3.40.720.10">
    <property type="entry name" value="Alkaline Phosphatase, subunit A"/>
    <property type="match status" value="1"/>
</dbReference>
<name>A0A517TZT2_9BACT</name>
<comment type="similarity">
    <text evidence="1">Belongs to the sulfatase family.</text>
</comment>
<evidence type="ECO:0000313" key="6">
    <source>
        <dbReference type="EMBL" id="QDT73890.1"/>
    </source>
</evidence>
<evidence type="ECO:0000256" key="3">
    <source>
        <dbReference type="ARBA" id="ARBA00022801"/>
    </source>
</evidence>
<evidence type="ECO:0000256" key="1">
    <source>
        <dbReference type="ARBA" id="ARBA00008779"/>
    </source>
</evidence>
<dbReference type="GO" id="GO:0004065">
    <property type="term" value="F:arylsulfatase activity"/>
    <property type="evidence" value="ECO:0007669"/>
    <property type="project" value="UniProtKB-EC"/>
</dbReference>
<dbReference type="Pfam" id="PF00884">
    <property type="entry name" value="Sulfatase"/>
    <property type="match status" value="1"/>
</dbReference>
<dbReference type="KEGG" id="llh:I41_30810"/>
<sequence length="168" mass="18127">MSAAEQVMIKCQTWTAKAAIVLSLAATARGVDAPSAVGAVRNPPNIIWILTDELGWGDLGCFGHAVIKMPSLDQLAREGCRLTRFYVTTPLCSPSRAGALTGRDPNRYGMVHVVDRGMVNPHLAVPEVHHLPVDEPVLPKVLQLAGYRTGAIGKWHLSLTEIESAIAW</sequence>
<evidence type="ECO:0000256" key="4">
    <source>
        <dbReference type="ARBA" id="ARBA00022837"/>
    </source>
</evidence>
<dbReference type="EMBL" id="CP036339">
    <property type="protein sequence ID" value="QDT73890.1"/>
    <property type="molecule type" value="Genomic_DNA"/>
</dbReference>
<dbReference type="SUPFAM" id="SSF53649">
    <property type="entry name" value="Alkaline phosphatase-like"/>
    <property type="match status" value="1"/>
</dbReference>
<dbReference type="InterPro" id="IPR050738">
    <property type="entry name" value="Sulfatase"/>
</dbReference>